<feature type="compositionally biased region" description="Polar residues" evidence="8">
    <location>
        <begin position="35"/>
        <end position="46"/>
    </location>
</feature>
<feature type="compositionally biased region" description="Basic and acidic residues" evidence="8">
    <location>
        <begin position="1515"/>
        <end position="1532"/>
    </location>
</feature>
<dbReference type="InterPro" id="IPR001841">
    <property type="entry name" value="Znf_RING"/>
</dbReference>
<feature type="region of interest" description="Disordered" evidence="8">
    <location>
        <begin position="1497"/>
        <end position="1532"/>
    </location>
</feature>
<proteinExistence type="predicted"/>
<dbReference type="InterPro" id="IPR044066">
    <property type="entry name" value="TRIAD_supradom"/>
</dbReference>
<dbReference type="SUPFAM" id="SSF57850">
    <property type="entry name" value="RING/U-box"/>
    <property type="match status" value="3"/>
</dbReference>
<evidence type="ECO:0000256" key="8">
    <source>
        <dbReference type="SAM" id="MobiDB-lite"/>
    </source>
</evidence>
<dbReference type="InterPro" id="IPR032065">
    <property type="entry name" value="RNF31-UBA"/>
</dbReference>
<dbReference type="InterPro" id="IPR047540">
    <property type="entry name" value="BRcat_RBR_RNF31-like"/>
</dbReference>
<evidence type="ECO:0008006" key="13">
    <source>
        <dbReference type="Google" id="ProtNLM"/>
    </source>
</evidence>
<keyword evidence="2" id="KW-0479">Metal-binding</keyword>
<evidence type="ECO:0000256" key="5">
    <source>
        <dbReference type="ARBA" id="ARBA00022786"/>
    </source>
</evidence>
<evidence type="ECO:0000256" key="4">
    <source>
        <dbReference type="ARBA" id="ARBA00022771"/>
    </source>
</evidence>
<evidence type="ECO:0000259" key="10">
    <source>
        <dbReference type="PROSITE" id="PS51873"/>
    </source>
</evidence>
<feature type="region of interest" description="Disordered" evidence="8">
    <location>
        <begin position="1"/>
        <end position="65"/>
    </location>
</feature>
<sequence length="1946" mass="218689">MSKPGSEKWRPMAISNPSTRLRMARSMPHWVMAQEHQNPRNQSSHRPPTPPKVPPPSLTGDCGDPDYEVIEFPLNRTPTNSIPQQTGGKNNKPLETKLTTSTTVILMGKCALCGIQNLFARCDACNESFCETCDDMNHKHPKRRAHVRRRIGGNVDCRTRPPLPPKGETQLIPPVPPPRRNRRNTQEASQSRHYPDTGIIGPPSPSISTLTRQGLEIVELLREAERLGFSADDIQVALIQAATNPIDWLINQWPHLIETVQTLVSMRGKEMSERDNDVGILSAAEAKDVLRLCKGDVWTSVTKAIQLRQQKVARIMLKGNFPIVDVVRALDNNAGNEDVALLELQKNQLKPFLMRIWGPPAGVENDEVAPREDAAGVSGMSGIHEQSQGTLDLDAKKQVILSSLDNFAELQADHHEEFKTSMQTNDYDHLAVNLSVVTDNNPNDLSNSSEFVEDKNNLSKNLKTMEIENNLIEDNSKNSDNNFHSSADNIFKDSVTEYKTPVILQTQTDNSIHQEQIEINPTENVTVEQLLSAMKSLPEQFLGPLTVALQGLSAKSPDVPDVPKEEEKSSETINSLSEISTLQFIENNSDEKLDENKNDLTIISIEESGKKETVTVDVAPIATNKIEDDAIKSDISVRTNSEFENKSDIIVTQEKKAETTPIIQSIPSSRMNAFKSFKSRLSSMISRLPLSKTGIMTKIIDDSPDKIDENIHANQSTFDGNKESLNTTSLLHYSSSIAYSNSSDIHDASKNINNIKETEHKQFVSESVGNNLELFQSSAIIIPTITQASPIVINNPDNHKVVNKIVSIDDQTIIPDVSSSAERTLPVCLQELSSIETSTKVKRSTIYIEPLSITTDKIMTKKLEIDAIEIDAGNVIENSTGGDVDELNKSKPQIMNQEELILEEQNINILSNEKLVQDFDKTIESNELPLSASSSSSLPEIFELKIIESPLIAVNDAAPVEESPVVTGSLKINFSCITDSKEITAESIKFASQQLIEGEIFEPIKPLIIESPNKIIPVDSTNESFKKSPLLQLHAKKNNSNSVHRLICIKPRPKSPVKRAYMLRKLPTKKNFNCQKKITTVGRIPKNSALSRAKEFADRVSEKMSTQKITTASTLKKPVHVHNEDEKLKGSVNGVKEVKQINKDIKENNQKSLIKKNELRNEIISPKTQLPSRIPVFRKKPLVAGKTVSVINEKILKINILQPNKSNINPIPRRIIPVLQPLIAPTVENNDKINNVNVELSFDEDLSTEQKKISIDENSTRQDNEEKNAKQLFRTKSNDSIVENISIKLENSPELISSSGDSNEGIEGSDDELIEDDVNEEEEEEDSNEEKFEEEITKSSFSETSDSNTKSSVIFKKLNSTEDLTSAELMLKKTLDDIKAEISNSEYEEEEDDDSEEEPREKEEEEEEFSDNSNSQQSENINSNEISVSDNISIVSPIVLNTDNNKINESDLMEIKVDEKKVLKIQISEPEIVSKKESVPRKRFSIVASYVQQFEGDSPTYERKNSKQINRQHSPKRERDNSPKDERERTTRRLLAEGRVSSYEEAEIAANLISLKFQDDEALHAAKECTSIEAAIAFLQQECELCTGHFAASQIISMLRCVHRCCNDCAKNYFTIQISDRNIMDAVCPFCKEPDLKDANEDEILEYFSILDIQLKSLLDPPIHELFQRKLRDRTLMQDPNFKWCAQCSSGFYANPNQKRLICPDCRSVTCAFCRRPWEKQHEGITCEQFAEWKDKNDPDNQAAGLAKHLADNGIDCPKCKFRYSLSRGGCMHFTCHQCKFEFCCGCGKAFMMGAKCTVSNYCAKLGLHAHHPRNCLFYLRDKEPAQLQNLLKENGIQFNTKNIMGDRKCKVQLQKETPTGVIDTICNVDVIENHAGLCRQHYIEYLASLVLKSKLDPVTIFDLNETKQELRRRGKVPPIKAQEMSEQDYLRACIQVVQKEIPLEK</sequence>
<feature type="compositionally biased region" description="Pro residues" evidence="8">
    <location>
        <begin position="47"/>
        <end position="57"/>
    </location>
</feature>
<feature type="region of interest" description="Disordered" evidence="8">
    <location>
        <begin position="1293"/>
        <end position="1351"/>
    </location>
</feature>
<feature type="compositionally biased region" description="Acidic residues" evidence="8">
    <location>
        <begin position="1307"/>
        <end position="1333"/>
    </location>
</feature>
<feature type="compositionally biased region" description="Basic and acidic residues" evidence="8">
    <location>
        <begin position="1253"/>
        <end position="1269"/>
    </location>
</feature>
<dbReference type="GO" id="GO:0036435">
    <property type="term" value="F:K48-linked polyubiquitin modification-dependent protein binding"/>
    <property type="evidence" value="ECO:0007669"/>
    <property type="project" value="TreeGrafter"/>
</dbReference>
<name>A0AA39KK09_9HYME</name>
<dbReference type="PROSITE" id="PS50089">
    <property type="entry name" value="ZF_RING_2"/>
    <property type="match status" value="1"/>
</dbReference>
<dbReference type="CDD" id="cd20351">
    <property type="entry name" value="Rcat_RBR_HOIP"/>
    <property type="match status" value="1"/>
</dbReference>
<dbReference type="Pfam" id="PF22191">
    <property type="entry name" value="IBR_1"/>
    <property type="match status" value="1"/>
</dbReference>
<dbReference type="InterPro" id="IPR002867">
    <property type="entry name" value="IBR_dom"/>
</dbReference>
<dbReference type="InterPro" id="IPR026254">
    <property type="entry name" value="RNF31-like"/>
</dbReference>
<feature type="region of interest" description="Disordered" evidence="8">
    <location>
        <begin position="152"/>
        <end position="206"/>
    </location>
</feature>
<dbReference type="GO" id="GO:0070530">
    <property type="term" value="F:K63-linked polyubiquitin modification-dependent protein binding"/>
    <property type="evidence" value="ECO:0007669"/>
    <property type="project" value="TreeGrafter"/>
</dbReference>
<feature type="compositionally biased region" description="Polar residues" evidence="8">
    <location>
        <begin position="1338"/>
        <end position="1351"/>
    </location>
</feature>
<keyword evidence="5" id="KW-0833">Ubl conjugation pathway</keyword>
<keyword evidence="1" id="KW-0808">Transferase</keyword>
<evidence type="ECO:0000313" key="11">
    <source>
        <dbReference type="EMBL" id="KAK0164217.1"/>
    </source>
</evidence>
<evidence type="ECO:0000256" key="1">
    <source>
        <dbReference type="ARBA" id="ARBA00022679"/>
    </source>
</evidence>
<dbReference type="GO" id="GO:0097039">
    <property type="term" value="P:protein linear polyubiquitination"/>
    <property type="evidence" value="ECO:0007669"/>
    <property type="project" value="TreeGrafter"/>
</dbReference>
<evidence type="ECO:0000256" key="6">
    <source>
        <dbReference type="ARBA" id="ARBA00022833"/>
    </source>
</evidence>
<reference evidence="11" key="1">
    <citation type="journal article" date="2023" name="bioRxiv">
        <title>Scaffold-level genome assemblies of two parasitoid biocontrol wasps reveal the parthenogenesis mechanism and an associated novel virus.</title>
        <authorList>
            <person name="Inwood S."/>
            <person name="Skelly J."/>
            <person name="Guhlin J."/>
            <person name="Harrop T."/>
            <person name="Goldson S."/>
            <person name="Dearden P."/>
        </authorList>
    </citation>
    <scope>NUCLEOTIDE SEQUENCE</scope>
    <source>
        <strain evidence="11">Irish</strain>
        <tissue evidence="11">Whole body</tissue>
    </source>
</reference>
<feature type="region of interest" description="Disordered" evidence="8">
    <location>
        <begin position="76"/>
        <end position="95"/>
    </location>
</feature>
<keyword evidence="12" id="KW-1185">Reference proteome</keyword>
<evidence type="ECO:0000256" key="7">
    <source>
        <dbReference type="PROSITE-ProRule" id="PRU00175"/>
    </source>
</evidence>
<keyword evidence="6" id="KW-0862">Zinc</keyword>
<feature type="compositionally biased region" description="Basic and acidic residues" evidence="8">
    <location>
        <begin position="1"/>
        <end position="10"/>
    </location>
</feature>
<dbReference type="CDD" id="cd20337">
    <property type="entry name" value="BRcat_RBR_HOIP"/>
    <property type="match status" value="1"/>
</dbReference>
<accession>A0AA39KK09</accession>
<dbReference type="InterPro" id="IPR013083">
    <property type="entry name" value="Znf_RING/FYVE/PHD"/>
</dbReference>
<dbReference type="Gene3D" id="1.10.8.10">
    <property type="entry name" value="DNA helicase RuvA subunit, C-terminal domain"/>
    <property type="match status" value="1"/>
</dbReference>
<dbReference type="EMBL" id="JAQQBS010001422">
    <property type="protein sequence ID" value="KAK0164217.1"/>
    <property type="molecule type" value="Genomic_DNA"/>
</dbReference>
<dbReference type="Pfam" id="PF18091">
    <property type="entry name" value="E3_UbLigase_RBR"/>
    <property type="match status" value="1"/>
</dbReference>
<keyword evidence="4 7" id="KW-0863">Zinc-finger</keyword>
<dbReference type="Proteomes" id="UP001168990">
    <property type="component" value="Unassembled WGS sequence"/>
</dbReference>
<protein>
    <recommendedName>
        <fullName evidence="13">RBR-type E3 ubiquitin transferase</fullName>
    </recommendedName>
</protein>
<reference evidence="11" key="2">
    <citation type="submission" date="2023-03" db="EMBL/GenBank/DDBJ databases">
        <authorList>
            <person name="Inwood S.N."/>
            <person name="Skelly J.G."/>
            <person name="Guhlin J."/>
            <person name="Harrop T.W.R."/>
            <person name="Goldson S.G."/>
            <person name="Dearden P.K."/>
        </authorList>
    </citation>
    <scope>NUCLEOTIDE SEQUENCE</scope>
    <source>
        <strain evidence="11">Irish</strain>
        <tissue evidence="11">Whole body</tissue>
    </source>
</reference>
<organism evidence="11 12">
    <name type="scientific">Microctonus aethiopoides</name>
    <dbReference type="NCBI Taxonomy" id="144406"/>
    <lineage>
        <taxon>Eukaryota</taxon>
        <taxon>Metazoa</taxon>
        <taxon>Ecdysozoa</taxon>
        <taxon>Arthropoda</taxon>
        <taxon>Hexapoda</taxon>
        <taxon>Insecta</taxon>
        <taxon>Pterygota</taxon>
        <taxon>Neoptera</taxon>
        <taxon>Endopterygota</taxon>
        <taxon>Hymenoptera</taxon>
        <taxon>Apocrita</taxon>
        <taxon>Ichneumonoidea</taxon>
        <taxon>Braconidae</taxon>
        <taxon>Euphorinae</taxon>
        <taxon>Microctonus</taxon>
    </lineage>
</organism>
<dbReference type="PANTHER" id="PTHR16004:SF2">
    <property type="entry name" value="E3 UBIQUITIN-PROTEIN LIGASE LUBEL"/>
    <property type="match status" value="1"/>
</dbReference>
<gene>
    <name evidence="11" type="ORF">PV328_002871</name>
</gene>
<dbReference type="PANTHER" id="PTHR16004">
    <property type="entry name" value="RING FINGER PROTEIN 31-RELATED"/>
    <property type="match status" value="1"/>
</dbReference>
<evidence type="ECO:0000256" key="2">
    <source>
        <dbReference type="ARBA" id="ARBA00022723"/>
    </source>
</evidence>
<evidence type="ECO:0000256" key="3">
    <source>
        <dbReference type="ARBA" id="ARBA00022737"/>
    </source>
</evidence>
<dbReference type="Pfam" id="PF01485">
    <property type="entry name" value="IBR"/>
    <property type="match status" value="1"/>
</dbReference>
<feature type="region of interest" description="Disordered" evidence="8">
    <location>
        <begin position="1253"/>
        <end position="1275"/>
    </location>
</feature>
<feature type="compositionally biased region" description="Polar residues" evidence="8">
    <location>
        <begin position="76"/>
        <end position="89"/>
    </location>
</feature>
<evidence type="ECO:0000259" key="9">
    <source>
        <dbReference type="PROSITE" id="PS50089"/>
    </source>
</evidence>
<dbReference type="Pfam" id="PF16678">
    <property type="entry name" value="UBA_HOIP"/>
    <property type="match status" value="1"/>
</dbReference>
<dbReference type="PROSITE" id="PS51873">
    <property type="entry name" value="TRIAD"/>
    <property type="match status" value="1"/>
</dbReference>
<dbReference type="SMART" id="SM00647">
    <property type="entry name" value="IBR"/>
    <property type="match status" value="1"/>
</dbReference>
<dbReference type="InterPro" id="IPR047542">
    <property type="entry name" value="Rcat_RBR_RNF31-like"/>
</dbReference>
<feature type="region of interest" description="Disordered" evidence="8">
    <location>
        <begin position="1381"/>
        <end position="1425"/>
    </location>
</feature>
<dbReference type="Gene3D" id="6.10.140.1100">
    <property type="match status" value="1"/>
</dbReference>
<feature type="domain" description="RING-type" evidence="9">
    <location>
        <begin position="1583"/>
        <end position="1632"/>
    </location>
</feature>
<evidence type="ECO:0000313" key="12">
    <source>
        <dbReference type="Proteomes" id="UP001168990"/>
    </source>
</evidence>
<keyword evidence="3" id="KW-0677">Repeat</keyword>
<dbReference type="GO" id="GO:1990450">
    <property type="term" value="F:linear polyubiquitin binding"/>
    <property type="evidence" value="ECO:0007669"/>
    <property type="project" value="TreeGrafter"/>
</dbReference>
<feature type="domain" description="RING-type" evidence="10">
    <location>
        <begin position="1579"/>
        <end position="1815"/>
    </location>
</feature>
<dbReference type="InterPro" id="IPR047543">
    <property type="entry name" value="Bbox1_RNF31-like"/>
</dbReference>
<feature type="compositionally biased region" description="Low complexity" evidence="8">
    <location>
        <begin position="1411"/>
        <end position="1425"/>
    </location>
</feature>
<dbReference type="GO" id="GO:0071797">
    <property type="term" value="C:LUBAC complex"/>
    <property type="evidence" value="ECO:0007669"/>
    <property type="project" value="InterPro"/>
</dbReference>
<dbReference type="InterPro" id="IPR041031">
    <property type="entry name" value="RNF31_C"/>
</dbReference>
<comment type="caution">
    <text evidence="11">The sequence shown here is derived from an EMBL/GenBank/DDBJ whole genome shotgun (WGS) entry which is preliminary data.</text>
</comment>
<dbReference type="Gene3D" id="3.30.40.10">
    <property type="entry name" value="Zinc/RING finger domain, C3HC4 (zinc finger)"/>
    <property type="match status" value="1"/>
</dbReference>
<dbReference type="GO" id="GO:0008270">
    <property type="term" value="F:zinc ion binding"/>
    <property type="evidence" value="ECO:0007669"/>
    <property type="project" value="UniProtKB-KW"/>
</dbReference>
<feature type="compositionally biased region" description="Acidic residues" evidence="8">
    <location>
        <begin position="1386"/>
        <end position="1410"/>
    </location>
</feature>
<dbReference type="GO" id="GO:0061630">
    <property type="term" value="F:ubiquitin protein ligase activity"/>
    <property type="evidence" value="ECO:0007669"/>
    <property type="project" value="TreeGrafter"/>
</dbReference>
<dbReference type="CDD" id="cd19815">
    <property type="entry name" value="Bbox1_HOIP"/>
    <property type="match status" value="1"/>
</dbReference>